<gene>
    <name evidence="2" type="ORF">ACFFX0_02835</name>
</gene>
<proteinExistence type="predicted"/>
<comment type="caution">
    <text evidence="2">The sequence shown here is derived from an EMBL/GenBank/DDBJ whole genome shotgun (WGS) entry which is preliminary data.</text>
</comment>
<accession>A0ABV5FU24</accession>
<dbReference type="Proteomes" id="UP001589575">
    <property type="component" value="Unassembled WGS sequence"/>
</dbReference>
<keyword evidence="3" id="KW-1185">Reference proteome</keyword>
<evidence type="ECO:0000313" key="2">
    <source>
        <dbReference type="EMBL" id="MFB9070181.1"/>
    </source>
</evidence>
<organism evidence="2 3">
    <name type="scientific">Citricoccus parietis</name>
    <dbReference type="NCBI Taxonomy" id="592307"/>
    <lineage>
        <taxon>Bacteria</taxon>
        <taxon>Bacillati</taxon>
        <taxon>Actinomycetota</taxon>
        <taxon>Actinomycetes</taxon>
        <taxon>Micrococcales</taxon>
        <taxon>Micrococcaceae</taxon>
        <taxon>Citricoccus</taxon>
    </lineage>
</organism>
<reference evidence="2 3" key="1">
    <citation type="submission" date="2024-09" db="EMBL/GenBank/DDBJ databases">
        <authorList>
            <person name="Sun Q."/>
            <person name="Mori K."/>
        </authorList>
    </citation>
    <scope>NUCLEOTIDE SEQUENCE [LARGE SCALE GENOMIC DNA]</scope>
    <source>
        <strain evidence="2 3">CCM 7609</strain>
    </source>
</reference>
<protein>
    <submittedName>
        <fullName evidence="2">Uncharacterized protein</fullName>
    </submittedName>
</protein>
<evidence type="ECO:0000256" key="1">
    <source>
        <dbReference type="SAM" id="MobiDB-lite"/>
    </source>
</evidence>
<sequence>MVLEVATGVRQQFGSDREGLHRQVAQVRERRGSAFTAARGTGGRGTAAGEKAGHAECRQSQGAGKEAAPVDLGTDERGLQGHR</sequence>
<evidence type="ECO:0000313" key="3">
    <source>
        <dbReference type="Proteomes" id="UP001589575"/>
    </source>
</evidence>
<feature type="compositionally biased region" description="Basic and acidic residues" evidence="1">
    <location>
        <begin position="74"/>
        <end position="83"/>
    </location>
</feature>
<name>A0ABV5FU24_9MICC</name>
<feature type="region of interest" description="Disordered" evidence="1">
    <location>
        <begin position="27"/>
        <end position="83"/>
    </location>
</feature>
<dbReference type="EMBL" id="JBHMFI010000001">
    <property type="protein sequence ID" value="MFB9070181.1"/>
    <property type="molecule type" value="Genomic_DNA"/>
</dbReference>